<evidence type="ECO:0000313" key="2">
    <source>
        <dbReference type="EMBL" id="MBL4913523.1"/>
    </source>
</evidence>
<feature type="signal peptide" evidence="1">
    <location>
        <begin position="1"/>
        <end position="23"/>
    </location>
</feature>
<dbReference type="EMBL" id="JAESVD010000005">
    <property type="protein sequence ID" value="MBL4913523.1"/>
    <property type="molecule type" value="Genomic_DNA"/>
</dbReference>
<feature type="chain" id="PRO_5046542841" evidence="1">
    <location>
        <begin position="24"/>
        <end position="74"/>
    </location>
</feature>
<comment type="caution">
    <text evidence="2">The sequence shown here is derived from an EMBL/GenBank/DDBJ whole genome shotgun (WGS) entry which is preliminary data.</text>
</comment>
<dbReference type="RefSeq" id="WP_202721786.1">
    <property type="nucleotide sequence ID" value="NZ_BPEX01000009.1"/>
</dbReference>
<keyword evidence="1" id="KW-0732">Signal</keyword>
<name>A0ABS1SYC6_9GAMM</name>
<organism evidence="2 3">
    <name type="scientific">Shewanella schlegeliana</name>
    <dbReference type="NCBI Taxonomy" id="190308"/>
    <lineage>
        <taxon>Bacteria</taxon>
        <taxon>Pseudomonadati</taxon>
        <taxon>Pseudomonadota</taxon>
        <taxon>Gammaproteobacteria</taxon>
        <taxon>Alteromonadales</taxon>
        <taxon>Shewanellaceae</taxon>
        <taxon>Shewanella</taxon>
    </lineage>
</organism>
<keyword evidence="3" id="KW-1185">Reference proteome</keyword>
<sequence>MNKSKVITLVTVMLLGWSAIVTAKAPLEGEPDWEARKRAGDKGEIKPTEEQRLLAELAKREQAEKELQKELQDN</sequence>
<evidence type="ECO:0000256" key="1">
    <source>
        <dbReference type="SAM" id="SignalP"/>
    </source>
</evidence>
<gene>
    <name evidence="2" type="ORF">JMA39_10255</name>
</gene>
<accession>A0ABS1SYC6</accession>
<reference evidence="2 3" key="1">
    <citation type="submission" date="2021-01" db="EMBL/GenBank/DDBJ databases">
        <title>Genome sequence of Shewanella schlegeliana JCM 11561.</title>
        <authorList>
            <person name="Zhang H."/>
            <person name="Li C."/>
        </authorList>
    </citation>
    <scope>NUCLEOTIDE SEQUENCE [LARGE SCALE GENOMIC DNA]</scope>
    <source>
        <strain evidence="2 3">JCM 11561</strain>
    </source>
</reference>
<protein>
    <submittedName>
        <fullName evidence="2">Uncharacterized protein</fullName>
    </submittedName>
</protein>
<proteinExistence type="predicted"/>
<evidence type="ECO:0000313" key="3">
    <source>
        <dbReference type="Proteomes" id="UP000604898"/>
    </source>
</evidence>
<dbReference type="Proteomes" id="UP000604898">
    <property type="component" value="Unassembled WGS sequence"/>
</dbReference>